<dbReference type="EMBL" id="BMRP01000007">
    <property type="protein sequence ID" value="GGU59849.1"/>
    <property type="molecule type" value="Genomic_DNA"/>
</dbReference>
<gene>
    <name evidence="1" type="ORF">GCM10010211_26060</name>
</gene>
<evidence type="ECO:0000313" key="1">
    <source>
        <dbReference type="EMBL" id="GGU59849.1"/>
    </source>
</evidence>
<comment type="caution">
    <text evidence="1">The sequence shown here is derived from an EMBL/GenBank/DDBJ whole genome shotgun (WGS) entry which is preliminary data.</text>
</comment>
<keyword evidence="2" id="KW-1185">Reference proteome</keyword>
<sequence>MAEWVGFYPCTCIAVDAQAYGGNNDRRQSEIQYDLRRILSQAARGTGLDRSQWQIQPKGDEELAVRPMDGTEPRLVDDLVRHLVSELREYNGLRVPAARLRLRAAIHHGPVELADNGFAGTAVVATSRLLSSRYLYEALKVHDAADLALLLSDDVYRSTVAGGHTTLSVADFRRVTVREKEYEATAWLQVPGHDVQGLRTVGTVREQSPAPLGGDPTVRHDYRGEQISVNNFTAPVDMRGGVVGFGSAGG</sequence>
<name>A0ABQ2V0B1_9ACTN</name>
<protein>
    <submittedName>
        <fullName evidence="1">Uncharacterized protein</fullName>
    </submittedName>
</protein>
<proteinExistence type="predicted"/>
<dbReference type="InterPro" id="IPR029787">
    <property type="entry name" value="Nucleotide_cyclase"/>
</dbReference>
<dbReference type="SUPFAM" id="SSF55073">
    <property type="entry name" value="Nucleotide cyclase"/>
    <property type="match status" value="1"/>
</dbReference>
<dbReference type="Proteomes" id="UP000654471">
    <property type="component" value="Unassembled WGS sequence"/>
</dbReference>
<reference evidence="2" key="1">
    <citation type="journal article" date="2019" name="Int. J. Syst. Evol. Microbiol.">
        <title>The Global Catalogue of Microorganisms (GCM) 10K type strain sequencing project: providing services to taxonomists for standard genome sequencing and annotation.</title>
        <authorList>
            <consortium name="The Broad Institute Genomics Platform"/>
            <consortium name="The Broad Institute Genome Sequencing Center for Infectious Disease"/>
            <person name="Wu L."/>
            <person name="Ma J."/>
        </authorList>
    </citation>
    <scope>NUCLEOTIDE SEQUENCE [LARGE SCALE GENOMIC DNA]</scope>
    <source>
        <strain evidence="2">JCM 3399</strain>
    </source>
</reference>
<accession>A0ABQ2V0B1</accession>
<organism evidence="1 2">
    <name type="scientific">Streptomyces albospinus</name>
    <dbReference type="NCBI Taxonomy" id="285515"/>
    <lineage>
        <taxon>Bacteria</taxon>
        <taxon>Bacillati</taxon>
        <taxon>Actinomycetota</taxon>
        <taxon>Actinomycetes</taxon>
        <taxon>Kitasatosporales</taxon>
        <taxon>Streptomycetaceae</taxon>
        <taxon>Streptomyces</taxon>
    </lineage>
</organism>
<dbReference type="Gene3D" id="3.30.70.1230">
    <property type="entry name" value="Nucleotide cyclase"/>
    <property type="match status" value="1"/>
</dbReference>
<evidence type="ECO:0000313" key="2">
    <source>
        <dbReference type="Proteomes" id="UP000654471"/>
    </source>
</evidence>